<dbReference type="InterPro" id="IPR050493">
    <property type="entry name" value="FAD-dep_Monooxygenase_BioMet"/>
</dbReference>
<reference evidence="4" key="1">
    <citation type="submission" date="2020-05" db="EMBL/GenBank/DDBJ databases">
        <authorList>
            <person name="Chiriac C."/>
            <person name="Salcher M."/>
            <person name="Ghai R."/>
            <person name="Kavagutti S V."/>
        </authorList>
    </citation>
    <scope>NUCLEOTIDE SEQUENCE</scope>
</reference>
<dbReference type="PRINTS" id="PR00420">
    <property type="entry name" value="RNGMNOXGNASE"/>
</dbReference>
<evidence type="ECO:0000313" key="4">
    <source>
        <dbReference type="EMBL" id="CAB4882277.1"/>
    </source>
</evidence>
<dbReference type="PANTHER" id="PTHR13789:SF236">
    <property type="entry name" value="MONOOXYGENASE, PUTATIVE (AFU_ORTHOLOGUE AFUA_6G12060)-RELATED"/>
    <property type="match status" value="1"/>
</dbReference>
<accession>A0A6J7EG57</accession>
<name>A0A6J7EG57_9ZZZZ</name>
<keyword evidence="2" id="KW-0503">Monooxygenase</keyword>
<evidence type="ECO:0000256" key="2">
    <source>
        <dbReference type="ARBA" id="ARBA00023033"/>
    </source>
</evidence>
<dbReference type="InterPro" id="IPR039648">
    <property type="entry name" value="DHPH_N"/>
</dbReference>
<dbReference type="EMBL" id="CAFBLP010000039">
    <property type="protein sequence ID" value="CAB4882277.1"/>
    <property type="molecule type" value="Genomic_DNA"/>
</dbReference>
<keyword evidence="1" id="KW-0560">Oxidoreductase</keyword>
<protein>
    <submittedName>
        <fullName evidence="4">Unannotated protein</fullName>
    </submittedName>
</protein>
<dbReference type="Gene3D" id="3.50.50.60">
    <property type="entry name" value="FAD/NAD(P)-binding domain"/>
    <property type="match status" value="1"/>
</dbReference>
<dbReference type="GO" id="GO:0004497">
    <property type="term" value="F:monooxygenase activity"/>
    <property type="evidence" value="ECO:0007669"/>
    <property type="project" value="UniProtKB-KW"/>
</dbReference>
<proteinExistence type="predicted"/>
<feature type="domain" description="Pyridine nucleotide-disulphide oxidoreductase N-terminal" evidence="3">
    <location>
        <begin position="7"/>
        <end position="48"/>
    </location>
</feature>
<gene>
    <name evidence="4" type="ORF">UFOPK3376_01658</name>
</gene>
<dbReference type="AlphaFoldDB" id="A0A6J7EG57"/>
<dbReference type="SUPFAM" id="SSF51905">
    <property type="entry name" value="FAD/NAD(P)-binding domain"/>
    <property type="match status" value="1"/>
</dbReference>
<evidence type="ECO:0000256" key="1">
    <source>
        <dbReference type="ARBA" id="ARBA00023002"/>
    </source>
</evidence>
<dbReference type="Pfam" id="PF00070">
    <property type="entry name" value="Pyr_redox"/>
    <property type="match status" value="1"/>
</dbReference>
<organism evidence="4">
    <name type="scientific">freshwater metagenome</name>
    <dbReference type="NCBI Taxonomy" id="449393"/>
    <lineage>
        <taxon>unclassified sequences</taxon>
        <taxon>metagenomes</taxon>
        <taxon>ecological metagenomes</taxon>
    </lineage>
</organism>
<evidence type="ECO:0000259" key="3">
    <source>
        <dbReference type="Pfam" id="PF00070"/>
    </source>
</evidence>
<sequence>MDQTPLHVIVVGGGVSGLGTALALARRGHEVTVIERDHTPMPTSADEAFAWDRRGAPQVRHSHAFLARLRNMLLNEYPDVYRTLLDEGASEMRFGDDLPPEMVGFERQPDDDELVMLACRRTTFEWVVRRAAIAEGGVTFRTGVGVAGVLAEPTADGATLVTGVRLVDGAELSADLVIAANGRRSAAPDWITAAGGHRVPEEVEDTGIVYFSRFYRLRDGQQYPPRGGPIGGDLGYVKYGVFVGDNNTFSVTLATSTEDHELRKVLVDPVVFDSAARQLVATSAWLDGRAEPITDNVFVMAGLLNRWRDFVLDGEPSALGLLPVGDAILCTNPLYGRGCTAAFWGAHLIADAISSHSGDLRAIALAYDAALREQIYPWYRSGVEQDGEARRVSTAMLAGEDPDGDADDPRTFMRGVFRDGLLPAMRSDPVVLRAFFRSFNLLTSPDAMVKDPDVGARVFAVWQDRENRPPEPRLGPKRRGDFLELLPV</sequence>
<dbReference type="PANTHER" id="PTHR13789">
    <property type="entry name" value="MONOOXYGENASE"/>
    <property type="match status" value="1"/>
</dbReference>
<dbReference type="InterPro" id="IPR036188">
    <property type="entry name" value="FAD/NAD-bd_sf"/>
</dbReference>